<dbReference type="EMBL" id="FPHI01000052">
    <property type="protein sequence ID" value="SFV70603.1"/>
    <property type="molecule type" value="Genomic_DNA"/>
</dbReference>
<reference evidence="1" key="1">
    <citation type="submission" date="2016-10" db="EMBL/GenBank/DDBJ databases">
        <authorList>
            <person name="de Groot N.N."/>
        </authorList>
    </citation>
    <scope>NUCLEOTIDE SEQUENCE</scope>
</reference>
<protein>
    <submittedName>
        <fullName evidence="1">Uncharacterized protein</fullName>
    </submittedName>
</protein>
<gene>
    <name evidence="1" type="ORF">MNB_SV-3-412</name>
</gene>
<sequence>MKKTVVLKASKVEITPFVPDDFIDVKQRYGTMAKITKKALKHLADDLGLLYDEKQIGFAKKLITAYLERQVKS</sequence>
<dbReference type="AlphaFoldDB" id="A0A1W1CXZ5"/>
<organism evidence="1">
    <name type="scientific">hydrothermal vent metagenome</name>
    <dbReference type="NCBI Taxonomy" id="652676"/>
    <lineage>
        <taxon>unclassified sequences</taxon>
        <taxon>metagenomes</taxon>
        <taxon>ecological metagenomes</taxon>
    </lineage>
</organism>
<evidence type="ECO:0000313" key="1">
    <source>
        <dbReference type="EMBL" id="SFV70603.1"/>
    </source>
</evidence>
<accession>A0A1W1CXZ5</accession>
<name>A0A1W1CXZ5_9ZZZZ</name>
<proteinExistence type="predicted"/>